<dbReference type="CDD" id="cd14066">
    <property type="entry name" value="STKc_IRAK"/>
    <property type="match status" value="1"/>
</dbReference>
<keyword evidence="3" id="KW-0808">Transferase</keyword>
<dbReference type="Pfam" id="PF08263">
    <property type="entry name" value="LRRNT_2"/>
    <property type="match status" value="1"/>
</dbReference>
<dbReference type="PANTHER" id="PTHR48056:SF40">
    <property type="entry name" value="LEUCINE-RICH REPEAT RECEPTOR-LIKE TYROSINE-PROTEIN KINASE PXC3"/>
    <property type="match status" value="1"/>
</dbReference>
<feature type="transmembrane region" description="Helical" evidence="13">
    <location>
        <begin position="536"/>
        <end position="559"/>
    </location>
</feature>
<keyword evidence="10 13" id="KW-0472">Membrane</keyword>
<dbReference type="InterPro" id="IPR013210">
    <property type="entry name" value="LRR_N_plant-typ"/>
</dbReference>
<dbReference type="Pfam" id="PF13855">
    <property type="entry name" value="LRR_8"/>
    <property type="match status" value="1"/>
</dbReference>
<dbReference type="GO" id="GO:0016020">
    <property type="term" value="C:membrane"/>
    <property type="evidence" value="ECO:0007669"/>
    <property type="project" value="UniProtKB-SubCell"/>
</dbReference>
<dbReference type="FunFam" id="3.30.200.20:FF:000454">
    <property type="entry name" value="Leucine-rich repeat receptor-like tyrosine-protein kinase PXC3"/>
    <property type="match status" value="1"/>
</dbReference>
<dbReference type="InterPro" id="IPR000719">
    <property type="entry name" value="Prot_kinase_dom"/>
</dbReference>
<dbReference type="InterPro" id="IPR001245">
    <property type="entry name" value="Ser-Thr/Tyr_kinase_cat_dom"/>
</dbReference>
<dbReference type="InterPro" id="IPR008266">
    <property type="entry name" value="Tyr_kinase_AS"/>
</dbReference>
<dbReference type="SMART" id="SM00369">
    <property type="entry name" value="LRR_TYP"/>
    <property type="match status" value="8"/>
</dbReference>
<dbReference type="PANTHER" id="PTHR48056">
    <property type="entry name" value="LRR RECEPTOR-LIKE SERINE/THREONINE-PROTEIN KINASE-RELATED"/>
    <property type="match status" value="1"/>
</dbReference>
<keyword evidence="2" id="KW-0433">Leucine-rich repeat</keyword>
<keyword evidence="17" id="KW-1185">Reference proteome</keyword>
<dbReference type="InterPro" id="IPR011009">
    <property type="entry name" value="Kinase-like_dom_sf"/>
</dbReference>
<evidence type="ECO:0000256" key="2">
    <source>
        <dbReference type="ARBA" id="ARBA00022614"/>
    </source>
</evidence>
<dbReference type="Gene3D" id="3.30.200.20">
    <property type="entry name" value="Phosphorylase Kinase, domain 1"/>
    <property type="match status" value="1"/>
</dbReference>
<dbReference type="GO" id="GO:0006952">
    <property type="term" value="P:defense response"/>
    <property type="evidence" value="ECO:0007669"/>
    <property type="project" value="UniProtKB-ARBA"/>
</dbReference>
<feature type="domain" description="Protein kinase" evidence="15">
    <location>
        <begin position="608"/>
        <end position="887"/>
    </location>
</feature>
<evidence type="ECO:0000256" key="8">
    <source>
        <dbReference type="ARBA" id="ARBA00022840"/>
    </source>
</evidence>
<dbReference type="InterPro" id="IPR001611">
    <property type="entry name" value="Leu-rich_rpt"/>
</dbReference>
<feature type="chain" id="PRO_5041637953" description="Protein kinase domain-containing protein" evidence="14">
    <location>
        <begin position="24"/>
        <end position="889"/>
    </location>
</feature>
<evidence type="ECO:0000256" key="4">
    <source>
        <dbReference type="ARBA" id="ARBA00022692"/>
    </source>
</evidence>
<evidence type="ECO:0000256" key="10">
    <source>
        <dbReference type="ARBA" id="ARBA00023136"/>
    </source>
</evidence>
<dbReference type="PROSITE" id="PS50011">
    <property type="entry name" value="PROTEIN_KINASE_DOM"/>
    <property type="match status" value="1"/>
</dbReference>
<dbReference type="AlphaFoldDB" id="A0AA88VN50"/>
<organism evidence="16 17">
    <name type="scientific">Escallonia herrerae</name>
    <dbReference type="NCBI Taxonomy" id="1293975"/>
    <lineage>
        <taxon>Eukaryota</taxon>
        <taxon>Viridiplantae</taxon>
        <taxon>Streptophyta</taxon>
        <taxon>Embryophyta</taxon>
        <taxon>Tracheophyta</taxon>
        <taxon>Spermatophyta</taxon>
        <taxon>Magnoliopsida</taxon>
        <taxon>eudicotyledons</taxon>
        <taxon>Gunneridae</taxon>
        <taxon>Pentapetalae</taxon>
        <taxon>asterids</taxon>
        <taxon>campanulids</taxon>
        <taxon>Escalloniales</taxon>
        <taxon>Escalloniaceae</taxon>
        <taxon>Escallonia</taxon>
    </lineage>
</organism>
<keyword evidence="4 13" id="KW-0812">Transmembrane</keyword>
<name>A0AA88VN50_9ASTE</name>
<dbReference type="GO" id="GO:0099402">
    <property type="term" value="P:plant organ development"/>
    <property type="evidence" value="ECO:0007669"/>
    <property type="project" value="UniProtKB-ARBA"/>
</dbReference>
<dbReference type="EMBL" id="JAVXUP010001424">
    <property type="protein sequence ID" value="KAK3011815.1"/>
    <property type="molecule type" value="Genomic_DNA"/>
</dbReference>
<dbReference type="GO" id="GO:0009653">
    <property type="term" value="P:anatomical structure morphogenesis"/>
    <property type="evidence" value="ECO:0007669"/>
    <property type="project" value="UniProtKB-ARBA"/>
</dbReference>
<keyword evidence="8" id="KW-0067">ATP-binding</keyword>
<evidence type="ECO:0000256" key="9">
    <source>
        <dbReference type="ARBA" id="ARBA00022989"/>
    </source>
</evidence>
<dbReference type="InterPro" id="IPR003591">
    <property type="entry name" value="Leu-rich_rpt_typical-subtyp"/>
</dbReference>
<comment type="subcellular location">
    <subcellularLocation>
        <location evidence="1">Membrane</location>
        <topology evidence="1">Single-pass type I membrane protein</topology>
    </subcellularLocation>
</comment>
<dbReference type="Proteomes" id="UP001188597">
    <property type="component" value="Unassembled WGS sequence"/>
</dbReference>
<dbReference type="GO" id="GO:0005524">
    <property type="term" value="F:ATP binding"/>
    <property type="evidence" value="ECO:0007669"/>
    <property type="project" value="UniProtKB-KW"/>
</dbReference>
<comment type="caution">
    <text evidence="16">The sequence shown here is derived from an EMBL/GenBank/DDBJ whole genome shotgun (WGS) entry which is preliminary data.</text>
</comment>
<keyword evidence="7" id="KW-0547">Nucleotide-binding</keyword>
<dbReference type="FunFam" id="1.10.510.10:FF:000388">
    <property type="entry name" value="Leucine-rich repeat receptor-like tyrosine-protein kinase PXC3"/>
    <property type="match status" value="1"/>
</dbReference>
<evidence type="ECO:0000256" key="7">
    <source>
        <dbReference type="ARBA" id="ARBA00022741"/>
    </source>
</evidence>
<dbReference type="Gene3D" id="3.80.10.10">
    <property type="entry name" value="Ribonuclease Inhibitor"/>
    <property type="match status" value="5"/>
</dbReference>
<dbReference type="GO" id="GO:0033612">
    <property type="term" value="F:receptor serine/threonine kinase binding"/>
    <property type="evidence" value="ECO:0007669"/>
    <property type="project" value="TreeGrafter"/>
</dbReference>
<dbReference type="PROSITE" id="PS00109">
    <property type="entry name" value="PROTEIN_KINASE_TYR"/>
    <property type="match status" value="1"/>
</dbReference>
<keyword evidence="5 14" id="KW-0732">Signal</keyword>
<evidence type="ECO:0000313" key="17">
    <source>
        <dbReference type="Proteomes" id="UP001188597"/>
    </source>
</evidence>
<evidence type="ECO:0000256" key="14">
    <source>
        <dbReference type="SAM" id="SignalP"/>
    </source>
</evidence>
<dbReference type="InterPro" id="IPR050647">
    <property type="entry name" value="Plant_LRR-RLKs"/>
</dbReference>
<dbReference type="SUPFAM" id="SSF52058">
    <property type="entry name" value="L domain-like"/>
    <property type="match status" value="2"/>
</dbReference>
<evidence type="ECO:0000313" key="16">
    <source>
        <dbReference type="EMBL" id="KAK3011815.1"/>
    </source>
</evidence>
<keyword evidence="11" id="KW-0675">Receptor</keyword>
<dbReference type="Gene3D" id="1.10.510.10">
    <property type="entry name" value="Transferase(Phosphotransferase) domain 1"/>
    <property type="match status" value="1"/>
</dbReference>
<dbReference type="GO" id="GO:0051707">
    <property type="term" value="P:response to other organism"/>
    <property type="evidence" value="ECO:0007669"/>
    <property type="project" value="UniProtKB-ARBA"/>
</dbReference>
<evidence type="ECO:0000256" key="3">
    <source>
        <dbReference type="ARBA" id="ARBA00022679"/>
    </source>
</evidence>
<dbReference type="Pfam" id="PF00560">
    <property type="entry name" value="LRR_1"/>
    <property type="match status" value="9"/>
</dbReference>
<keyword evidence="12" id="KW-0325">Glycoprotein</keyword>
<reference evidence="16" key="1">
    <citation type="submission" date="2022-12" db="EMBL/GenBank/DDBJ databases">
        <title>Draft genome assemblies for two species of Escallonia (Escalloniales).</title>
        <authorList>
            <person name="Chanderbali A."/>
            <person name="Dervinis C."/>
            <person name="Anghel I."/>
            <person name="Soltis D."/>
            <person name="Soltis P."/>
            <person name="Zapata F."/>
        </authorList>
    </citation>
    <scope>NUCLEOTIDE SEQUENCE</scope>
    <source>
        <strain evidence="16">UCBG64.0493</strain>
        <tissue evidence="16">Leaf</tissue>
    </source>
</reference>
<evidence type="ECO:0000256" key="12">
    <source>
        <dbReference type="ARBA" id="ARBA00023180"/>
    </source>
</evidence>
<evidence type="ECO:0000256" key="6">
    <source>
        <dbReference type="ARBA" id="ARBA00022737"/>
    </source>
</evidence>
<gene>
    <name evidence="16" type="ORF">RJ639_010622</name>
</gene>
<dbReference type="InterPro" id="IPR032675">
    <property type="entry name" value="LRR_dom_sf"/>
</dbReference>
<evidence type="ECO:0000256" key="11">
    <source>
        <dbReference type="ARBA" id="ARBA00023170"/>
    </source>
</evidence>
<keyword evidence="9 13" id="KW-1133">Transmembrane helix</keyword>
<protein>
    <recommendedName>
        <fullName evidence="15">Protein kinase domain-containing protein</fullName>
    </recommendedName>
</protein>
<dbReference type="Pfam" id="PF07714">
    <property type="entry name" value="PK_Tyr_Ser-Thr"/>
    <property type="match status" value="1"/>
</dbReference>
<dbReference type="FunFam" id="3.80.10.10:FF:000095">
    <property type="entry name" value="LRR receptor-like serine/threonine-protein kinase GSO1"/>
    <property type="match status" value="1"/>
</dbReference>
<accession>A0AA88VN50</accession>
<evidence type="ECO:0000256" key="13">
    <source>
        <dbReference type="SAM" id="Phobius"/>
    </source>
</evidence>
<keyword evidence="6" id="KW-0677">Repeat</keyword>
<evidence type="ECO:0000256" key="1">
    <source>
        <dbReference type="ARBA" id="ARBA00004479"/>
    </source>
</evidence>
<dbReference type="GO" id="GO:0004672">
    <property type="term" value="F:protein kinase activity"/>
    <property type="evidence" value="ECO:0007669"/>
    <property type="project" value="InterPro"/>
</dbReference>
<sequence length="889" mass="97340">MAILFLFTALLIWFLLGSQTVTPQVTNDETTLLAISKELGLFGWGLNNSNYCSWPGIGCRSNNSMVEKLDLSRRGLQGNVTLVSELKALKWLDLSYNYFHGTIPPAFGNLTELEFLDLSSNKFGSSIPVDLSRLRNLRSLNLSNNLLTGAIPDKLKGLEKLQDFQIFTNRLNGTIPIWVGNLTNLRVFTAYENELGGKIPDNLGSVSELKLLNLHSNQLEGLIPESLFAFGKLEVLVLTQNQLTGDIPALIGNCKGLSSIRIGNNKLTGSIPKAIGNISSLTYFEADSNNLSGEIVLEFSLCSNLTLLNLASNGFTGTIPQEFGQLSNLQELIVSGNSLFGEIPTPILRCKNLNKLDLSNNRFNGTIPEDICNSSRLQYLSLDQNSIRGEIPHQIGDCAKLLGLEMGSNYLTGSIPPEIGHIKNLQIALNLSFNHLHGTLPSDLGRLDKLVSLDVSNNQLSGNIPVALKGMLSLIEIDFSNNLFTGPIPTFVPFQKSPISGFLGNKGLCGEPLNSSCGNSNVSNHQSYHHKVSYRIVLAVIGSGLAVFVSVTVVVLLFMMRERQEKDAKSAGIPDEGTNNRPLILAGNVFVENLKQAIDFDAVVKATLKDSNKLSIGTFSTIYKADMPSGMILSVKRLKSVDRTIIHHQNKMIRELERLSKLCHDNLMRPIGFVIYEDIALLLHQYLPNGTLAQFLHDSTKQNEYKPDWPTRLSIAIGVAEGLAFLHHVAIIHLDISSGNVLLDSNFKPLVGEIEISKLLDPSRGTASISAVAGSFGYIPPEYAYTMQVTAPGNVYSYGVVLLEILTTRIPVDEAFGEGIDLVKWVQSAPGRGETPEQILDARLSTVSFAWRKEMLAALKVALLCTDSTPAKRPKMKKVVEMLQEITQT</sequence>
<evidence type="ECO:0000256" key="5">
    <source>
        <dbReference type="ARBA" id="ARBA00022729"/>
    </source>
</evidence>
<feature type="signal peptide" evidence="14">
    <location>
        <begin position="1"/>
        <end position="23"/>
    </location>
</feature>
<dbReference type="SUPFAM" id="SSF56112">
    <property type="entry name" value="Protein kinase-like (PK-like)"/>
    <property type="match status" value="1"/>
</dbReference>
<evidence type="ECO:0000259" key="15">
    <source>
        <dbReference type="PROSITE" id="PS50011"/>
    </source>
</evidence>
<proteinExistence type="predicted"/>
<dbReference type="FunFam" id="3.80.10.10:FF:000400">
    <property type="entry name" value="Nuclear pore complex protein NUP107"/>
    <property type="match status" value="1"/>
</dbReference>